<gene>
    <name evidence="2" type="ORF">TNIN_340761</name>
</gene>
<organism evidence="2 3">
    <name type="scientific">Trichonephila inaurata madagascariensis</name>
    <dbReference type="NCBI Taxonomy" id="2747483"/>
    <lineage>
        <taxon>Eukaryota</taxon>
        <taxon>Metazoa</taxon>
        <taxon>Ecdysozoa</taxon>
        <taxon>Arthropoda</taxon>
        <taxon>Chelicerata</taxon>
        <taxon>Arachnida</taxon>
        <taxon>Araneae</taxon>
        <taxon>Araneomorphae</taxon>
        <taxon>Entelegynae</taxon>
        <taxon>Araneoidea</taxon>
        <taxon>Nephilidae</taxon>
        <taxon>Trichonephila</taxon>
        <taxon>Trichonephila inaurata</taxon>
    </lineage>
</organism>
<proteinExistence type="predicted"/>
<feature type="compositionally biased region" description="Low complexity" evidence="1">
    <location>
        <begin position="125"/>
        <end position="144"/>
    </location>
</feature>
<comment type="caution">
    <text evidence="2">The sequence shown here is derived from an EMBL/GenBank/DDBJ whole genome shotgun (WGS) entry which is preliminary data.</text>
</comment>
<dbReference type="AlphaFoldDB" id="A0A8X6XWC8"/>
<keyword evidence="3" id="KW-1185">Reference proteome</keyword>
<feature type="region of interest" description="Disordered" evidence="1">
    <location>
        <begin position="111"/>
        <end position="144"/>
    </location>
</feature>
<evidence type="ECO:0000256" key="1">
    <source>
        <dbReference type="SAM" id="MobiDB-lite"/>
    </source>
</evidence>
<accession>A0A8X6XWC8</accession>
<dbReference type="OrthoDB" id="10627218at2759"/>
<reference evidence="2" key="1">
    <citation type="submission" date="2020-08" db="EMBL/GenBank/DDBJ databases">
        <title>Multicomponent nature underlies the extraordinary mechanical properties of spider dragline silk.</title>
        <authorList>
            <person name="Kono N."/>
            <person name="Nakamura H."/>
            <person name="Mori M."/>
            <person name="Yoshida Y."/>
            <person name="Ohtoshi R."/>
            <person name="Malay A.D."/>
            <person name="Moran D.A.P."/>
            <person name="Tomita M."/>
            <person name="Numata K."/>
            <person name="Arakawa K."/>
        </authorList>
    </citation>
    <scope>NUCLEOTIDE SEQUENCE</scope>
</reference>
<dbReference type="Proteomes" id="UP000886998">
    <property type="component" value="Unassembled WGS sequence"/>
</dbReference>
<dbReference type="EMBL" id="BMAV01013655">
    <property type="protein sequence ID" value="GFY61463.1"/>
    <property type="molecule type" value="Genomic_DNA"/>
</dbReference>
<name>A0A8X6XWC8_9ARAC</name>
<evidence type="ECO:0000313" key="2">
    <source>
        <dbReference type="EMBL" id="GFY61463.1"/>
    </source>
</evidence>
<sequence length="144" mass="15492">MWLYLDLYGIFRMIYARDLSCCRSARILLHTWSSQHAHVVELREQRDRVALPRMTHCWALCLATGWDVAAASCGVVPLPLCRAVALPPPTPPPWTSGRDGGLRMLSSTTAALGAASATPHPPTIPTTTTTASEGPGTSASHPFS</sequence>
<protein>
    <submittedName>
        <fullName evidence="2">Uncharacterized protein</fullName>
    </submittedName>
</protein>
<evidence type="ECO:0000313" key="3">
    <source>
        <dbReference type="Proteomes" id="UP000886998"/>
    </source>
</evidence>